<protein>
    <submittedName>
        <fullName evidence="2">Uncharacterized protein</fullName>
    </submittedName>
</protein>
<dbReference type="RefSeq" id="WP_317138412.1">
    <property type="nucleotide sequence ID" value="NZ_CP118157.1"/>
</dbReference>
<gene>
    <name evidence="2" type="ORF">N8K70_11135</name>
</gene>
<dbReference type="KEGG" id="mbet:N8K70_11135"/>
<accession>A0AA97FGN7</accession>
<keyword evidence="3" id="KW-1185">Reference proteome</keyword>
<organism evidence="2 3">
    <name type="scientific">Microbacterium betulae</name>
    <dbReference type="NCBI Taxonomy" id="2981139"/>
    <lineage>
        <taxon>Bacteria</taxon>
        <taxon>Bacillati</taxon>
        <taxon>Actinomycetota</taxon>
        <taxon>Actinomycetes</taxon>
        <taxon>Micrococcales</taxon>
        <taxon>Microbacteriaceae</taxon>
        <taxon>Microbacterium</taxon>
    </lineage>
</organism>
<dbReference type="EMBL" id="CP118157">
    <property type="protein sequence ID" value="WOF21935.1"/>
    <property type="molecule type" value="Genomic_DNA"/>
</dbReference>
<sequence length="150" mass="16296">MNDDRNANIEPTATATATALRERDQDRADETPRESEASALARHRDPSLTKDSKAKDAARKARPGVEWVRPTDLVASHSARMAGRGIGFQAELARRARRVPGQAYRATRTGARSGARFVSERARKLPPVTAFGRGGGERFSWVSRSGIGLG</sequence>
<feature type="compositionally biased region" description="Basic and acidic residues" evidence="1">
    <location>
        <begin position="20"/>
        <end position="59"/>
    </location>
</feature>
<proteinExistence type="predicted"/>
<feature type="region of interest" description="Disordered" evidence="1">
    <location>
        <begin position="1"/>
        <end position="64"/>
    </location>
</feature>
<evidence type="ECO:0000313" key="3">
    <source>
        <dbReference type="Proteomes" id="UP001305498"/>
    </source>
</evidence>
<evidence type="ECO:0000313" key="2">
    <source>
        <dbReference type="EMBL" id="WOF21935.1"/>
    </source>
</evidence>
<reference evidence="2 3" key="1">
    <citation type="submission" date="2023-02" db="EMBL/GenBank/DDBJ databases">
        <title>Microbacterium betulae sp. nov., isolated from birch wood.</title>
        <authorList>
            <person name="Pasciak M."/>
            <person name="Pawlik K.J."/>
            <person name="Martynowski D."/>
            <person name="Laczmanski L."/>
            <person name="Ciekot J."/>
            <person name="Szponar B."/>
            <person name="Wojcik-Fatla A."/>
            <person name="Mackiewicz B."/>
            <person name="Farian E."/>
            <person name="Cholewa G."/>
            <person name="Cholewa A."/>
            <person name="Dutkiewicz J."/>
        </authorList>
    </citation>
    <scope>NUCLEOTIDE SEQUENCE [LARGE SCALE GENOMIC DNA]</scope>
    <source>
        <strain evidence="2 3">AB</strain>
    </source>
</reference>
<evidence type="ECO:0000256" key="1">
    <source>
        <dbReference type="SAM" id="MobiDB-lite"/>
    </source>
</evidence>
<dbReference type="Proteomes" id="UP001305498">
    <property type="component" value="Chromosome"/>
</dbReference>
<name>A0AA97FGN7_9MICO</name>
<dbReference type="AlphaFoldDB" id="A0AA97FGN7"/>